<dbReference type="AlphaFoldDB" id="A0A4Q7JBY1"/>
<evidence type="ECO:0000256" key="4">
    <source>
        <dbReference type="ARBA" id="ARBA00023002"/>
    </source>
</evidence>
<keyword evidence="4" id="KW-0560">Oxidoreductase</keyword>
<dbReference type="PRINTS" id="PR00411">
    <property type="entry name" value="PNDRDTASEI"/>
</dbReference>
<dbReference type="Gene3D" id="3.30.390.30">
    <property type="match status" value="1"/>
</dbReference>
<evidence type="ECO:0000256" key="2">
    <source>
        <dbReference type="ARBA" id="ARBA00022630"/>
    </source>
</evidence>
<dbReference type="SUPFAM" id="SSF55424">
    <property type="entry name" value="FAD/NAD-linked reductases, dimerisation (C-terminal) domain"/>
    <property type="match status" value="1"/>
</dbReference>
<dbReference type="EMBL" id="SFCC01000003">
    <property type="protein sequence ID" value="RZQ64618.1"/>
    <property type="molecule type" value="Genomic_DNA"/>
</dbReference>
<dbReference type="Proteomes" id="UP000292003">
    <property type="component" value="Unassembled WGS sequence"/>
</dbReference>
<reference evidence="7 8" key="1">
    <citation type="submission" date="2019-02" db="EMBL/GenBank/DDBJ databases">
        <title>Draft genome sequence of Amycolatopsis sp. 8-3EHSu isolated from roots of Suaeda maritima.</title>
        <authorList>
            <person name="Duangmal K."/>
            <person name="Chantavorakit T."/>
        </authorList>
    </citation>
    <scope>NUCLEOTIDE SEQUENCE [LARGE SCALE GENOMIC DNA]</scope>
    <source>
        <strain evidence="7 8">8-3EHSu</strain>
    </source>
</reference>
<comment type="caution">
    <text evidence="7">The sequence shown here is derived from an EMBL/GenBank/DDBJ whole genome shotgun (WGS) entry which is preliminary data.</text>
</comment>
<keyword evidence="3" id="KW-0274">FAD</keyword>
<dbReference type="GO" id="GO:0005737">
    <property type="term" value="C:cytoplasm"/>
    <property type="evidence" value="ECO:0007669"/>
    <property type="project" value="TreeGrafter"/>
</dbReference>
<dbReference type="InterPro" id="IPR050446">
    <property type="entry name" value="FAD-oxidoreductase/Apoptosis"/>
</dbReference>
<dbReference type="SUPFAM" id="SSF51905">
    <property type="entry name" value="FAD/NAD(P)-binding domain"/>
    <property type="match status" value="1"/>
</dbReference>
<evidence type="ECO:0000256" key="3">
    <source>
        <dbReference type="ARBA" id="ARBA00022827"/>
    </source>
</evidence>
<comment type="cofactor">
    <cofactor evidence="1">
        <name>FAD</name>
        <dbReference type="ChEBI" id="CHEBI:57692"/>
    </cofactor>
</comment>
<feature type="domain" description="FAD/NAD(P)-binding" evidence="5">
    <location>
        <begin position="7"/>
        <end position="304"/>
    </location>
</feature>
<dbReference type="Pfam" id="PF07992">
    <property type="entry name" value="Pyr_redox_2"/>
    <property type="match status" value="1"/>
</dbReference>
<evidence type="ECO:0000259" key="5">
    <source>
        <dbReference type="Pfam" id="PF07992"/>
    </source>
</evidence>
<dbReference type="PANTHER" id="PTHR43557">
    <property type="entry name" value="APOPTOSIS-INDUCING FACTOR 1"/>
    <property type="match status" value="1"/>
</dbReference>
<dbReference type="OrthoDB" id="4475657at2"/>
<evidence type="ECO:0000313" key="8">
    <source>
        <dbReference type="Proteomes" id="UP000292003"/>
    </source>
</evidence>
<feature type="domain" description="Reductase C-terminal" evidence="6">
    <location>
        <begin position="323"/>
        <end position="394"/>
    </location>
</feature>
<dbReference type="Pfam" id="PF14759">
    <property type="entry name" value="Reductase_C"/>
    <property type="match status" value="1"/>
</dbReference>
<organism evidence="7 8">
    <name type="scientific">Amycolatopsis suaedae</name>
    <dbReference type="NCBI Taxonomy" id="2510978"/>
    <lineage>
        <taxon>Bacteria</taxon>
        <taxon>Bacillati</taxon>
        <taxon>Actinomycetota</taxon>
        <taxon>Actinomycetes</taxon>
        <taxon>Pseudonocardiales</taxon>
        <taxon>Pseudonocardiaceae</taxon>
        <taxon>Amycolatopsis</taxon>
    </lineage>
</organism>
<accession>A0A4Q7JBY1</accession>
<dbReference type="PANTHER" id="PTHR43557:SF2">
    <property type="entry name" value="RIESKE DOMAIN-CONTAINING PROTEIN-RELATED"/>
    <property type="match status" value="1"/>
</dbReference>
<dbReference type="RefSeq" id="WP_130474417.1">
    <property type="nucleotide sequence ID" value="NZ_SFCC01000003.1"/>
</dbReference>
<dbReference type="InterPro" id="IPR016156">
    <property type="entry name" value="FAD/NAD-linked_Rdtase_dimer_sf"/>
</dbReference>
<protein>
    <submittedName>
        <fullName evidence="7">NAD(P)/FAD-dependent oxidoreductase</fullName>
    </submittedName>
</protein>
<dbReference type="Gene3D" id="3.50.50.60">
    <property type="entry name" value="FAD/NAD(P)-binding domain"/>
    <property type="match status" value="2"/>
</dbReference>
<name>A0A4Q7JBY1_9PSEU</name>
<proteinExistence type="predicted"/>
<dbReference type="InterPro" id="IPR036188">
    <property type="entry name" value="FAD/NAD-bd_sf"/>
</dbReference>
<evidence type="ECO:0000259" key="6">
    <source>
        <dbReference type="Pfam" id="PF14759"/>
    </source>
</evidence>
<dbReference type="InterPro" id="IPR028202">
    <property type="entry name" value="Reductase_C"/>
</dbReference>
<dbReference type="GO" id="GO:0016651">
    <property type="term" value="F:oxidoreductase activity, acting on NAD(P)H"/>
    <property type="evidence" value="ECO:0007669"/>
    <property type="project" value="TreeGrafter"/>
</dbReference>
<evidence type="ECO:0000313" key="7">
    <source>
        <dbReference type="EMBL" id="RZQ64618.1"/>
    </source>
</evidence>
<keyword evidence="2" id="KW-0285">Flavoprotein</keyword>
<evidence type="ECO:0000256" key="1">
    <source>
        <dbReference type="ARBA" id="ARBA00001974"/>
    </source>
</evidence>
<keyword evidence="8" id="KW-1185">Reference proteome</keyword>
<dbReference type="InterPro" id="IPR023753">
    <property type="entry name" value="FAD/NAD-binding_dom"/>
</dbReference>
<dbReference type="PRINTS" id="PR00368">
    <property type="entry name" value="FADPNR"/>
</dbReference>
<gene>
    <name evidence="7" type="ORF">EWH70_06890</name>
</gene>
<sequence length="395" mass="41937">MGTEQTFVIVGAGLAGAKAAQTLREEGFTGQVILCGEEAERPYERPPLSKGYLQGTEERAKIFVHDEGWYADNSVDLRVSAAVTGLDLAAHQIELDGGERVGYDKLLLAPGASPRPLRVPGADLDGVYLLRKVGDADRLGEALRAGGRVTVVGAGWIGLETAAAARGHGCAVTVVEPQPAPLYVALGQEMGEFFAAAHRAQGVELRLGSGVTEIHGEGGKVSAVVLDDGTRLPSDTVIVGVGAAPNTALAERAGLAVDDGILVDESLRTADPDVYAAGDVASARHPRYGRHLRVEHWSNALHSGPAAARAMLGQDVTYDRIPYFFTDQYDIGMEFLGWFPPGGYDRVVTRGDVEGQAFHAFWLAGDRVVAGMHVNRWDEGIAPVEELIRSGKPLD</sequence>